<keyword evidence="1" id="KW-0812">Transmembrane</keyword>
<organism evidence="2 3">
    <name type="scientific">Tigheibacillus halophilus</name>
    <dbReference type="NCBI Taxonomy" id="361280"/>
    <lineage>
        <taxon>Bacteria</taxon>
        <taxon>Bacillati</taxon>
        <taxon>Bacillota</taxon>
        <taxon>Bacilli</taxon>
        <taxon>Bacillales</taxon>
        <taxon>Bacillaceae</taxon>
        <taxon>Tigheibacillus</taxon>
    </lineage>
</organism>
<feature type="transmembrane region" description="Helical" evidence="1">
    <location>
        <begin position="21"/>
        <end position="42"/>
    </location>
</feature>
<gene>
    <name evidence="2" type="ORF">RWE15_18715</name>
</gene>
<protein>
    <submittedName>
        <fullName evidence="2">Uncharacterized protein</fullName>
    </submittedName>
</protein>
<evidence type="ECO:0000313" key="2">
    <source>
        <dbReference type="EMBL" id="MDY0396028.1"/>
    </source>
</evidence>
<keyword evidence="3" id="KW-1185">Reference proteome</keyword>
<feature type="transmembrane region" description="Helical" evidence="1">
    <location>
        <begin position="54"/>
        <end position="72"/>
    </location>
</feature>
<comment type="caution">
    <text evidence="2">The sequence shown here is derived from an EMBL/GenBank/DDBJ whole genome shotgun (WGS) entry which is preliminary data.</text>
</comment>
<dbReference type="Proteomes" id="UP001281447">
    <property type="component" value="Unassembled WGS sequence"/>
</dbReference>
<reference evidence="2 3" key="1">
    <citation type="submission" date="2023-10" db="EMBL/GenBank/DDBJ databases">
        <title>Virgibacillus halophilus 5B73C genome.</title>
        <authorList>
            <person name="Miliotis G."/>
            <person name="Sengupta P."/>
            <person name="Hameed A."/>
            <person name="Chuvochina M."/>
            <person name="Mcdonagh F."/>
            <person name="Simpson A.C."/>
            <person name="Singh N.K."/>
            <person name="Rekha P.D."/>
            <person name="Raman K."/>
            <person name="Hugenholtz P."/>
            <person name="Venkateswaran K."/>
        </authorList>
    </citation>
    <scope>NUCLEOTIDE SEQUENCE [LARGE SCALE GENOMIC DNA]</scope>
    <source>
        <strain evidence="2 3">5B73C</strain>
    </source>
</reference>
<evidence type="ECO:0000256" key="1">
    <source>
        <dbReference type="SAM" id="Phobius"/>
    </source>
</evidence>
<keyword evidence="1" id="KW-1133">Transmembrane helix</keyword>
<sequence length="82" mass="9410">MDTTIKQGKAIEKFSLMKNRNYLFLLLSASFSAPGYYVYLLGCEWLMLSLSDNRFYFGMLFFCSCSTKIIIFDNRGGCSQTV</sequence>
<accession>A0ABU5CB06</accession>
<name>A0ABU5CB06_9BACI</name>
<dbReference type="EMBL" id="JAWDIP010000004">
    <property type="protein sequence ID" value="MDY0396028.1"/>
    <property type="molecule type" value="Genomic_DNA"/>
</dbReference>
<keyword evidence="1" id="KW-0472">Membrane</keyword>
<proteinExistence type="predicted"/>
<evidence type="ECO:0000313" key="3">
    <source>
        <dbReference type="Proteomes" id="UP001281447"/>
    </source>
</evidence>